<accession>A0A0F9U3H8</accession>
<comment type="caution">
    <text evidence="1">The sequence shown here is derived from an EMBL/GenBank/DDBJ whole genome shotgun (WGS) entry which is preliminary data.</text>
</comment>
<evidence type="ECO:0000313" key="1">
    <source>
        <dbReference type="EMBL" id="KKN55831.1"/>
    </source>
</evidence>
<reference evidence="1" key="1">
    <citation type="journal article" date="2015" name="Nature">
        <title>Complex archaea that bridge the gap between prokaryotes and eukaryotes.</title>
        <authorList>
            <person name="Spang A."/>
            <person name="Saw J.H."/>
            <person name="Jorgensen S.L."/>
            <person name="Zaremba-Niedzwiedzka K."/>
            <person name="Martijn J."/>
            <person name="Lind A.E."/>
            <person name="van Eijk R."/>
            <person name="Schleper C."/>
            <person name="Guy L."/>
            <person name="Ettema T.J."/>
        </authorList>
    </citation>
    <scope>NUCLEOTIDE SEQUENCE</scope>
</reference>
<proteinExistence type="predicted"/>
<name>A0A0F9U3H8_9ZZZZ</name>
<dbReference type="AlphaFoldDB" id="A0A0F9U3H8"/>
<protein>
    <submittedName>
        <fullName evidence="1">Uncharacterized protein</fullName>
    </submittedName>
</protein>
<dbReference type="EMBL" id="LAZR01000869">
    <property type="protein sequence ID" value="KKN55831.1"/>
    <property type="molecule type" value="Genomic_DNA"/>
</dbReference>
<organism evidence="1">
    <name type="scientific">marine sediment metagenome</name>
    <dbReference type="NCBI Taxonomy" id="412755"/>
    <lineage>
        <taxon>unclassified sequences</taxon>
        <taxon>metagenomes</taxon>
        <taxon>ecological metagenomes</taxon>
    </lineage>
</organism>
<gene>
    <name evidence="1" type="ORF">LCGC14_0578220</name>
</gene>
<sequence>MSILSKLADNIIGCEEDAVDYLVECWSQENELTEFDYEIRAEAAHLAFEKYLNEDGKIHTAKLTAVLHGLILSKLQEALNTK</sequence>